<dbReference type="InterPro" id="IPR011009">
    <property type="entry name" value="Kinase-like_dom_sf"/>
</dbReference>
<keyword evidence="1" id="KW-0723">Serine/threonine-protein kinase</keyword>
<keyword evidence="2" id="KW-0808">Transferase</keyword>
<sequence>METWLADVKGYVQTGCACSGPGHLGSVIKAVHITSVPPRVVAIKLLPRGDLVRTNRLAIQRQIKDYVALYHPFFIRLRELFLTPSHLAIVMEYADGRDLEILIRKEGRLIEQMARWIFQQLIIALDFSHHVGVGMRDLRLENILLDRMGRNTIRPIVKICDFSYIKRETSLEATLGDLTLGDPASSAAKEADTWSCGVILYRMLYGKVPSFAAELTAADYKVLQDVQLSAECRDILKRLLTPNSAERICIEDIKRHAWYLKDLPDGALEMNDFYVTAVSQMRLQECNAGIDSIVDQAQDCEALSAAGIQHCTISRI</sequence>
<evidence type="ECO:0000256" key="1">
    <source>
        <dbReference type="ARBA" id="ARBA00022527"/>
    </source>
</evidence>
<feature type="domain" description="Protein kinase" evidence="6">
    <location>
        <begin position="13"/>
        <end position="259"/>
    </location>
</feature>
<dbReference type="InterPro" id="IPR000719">
    <property type="entry name" value="Prot_kinase_dom"/>
</dbReference>
<gene>
    <name evidence="7" type="ORF">WJX75_004738</name>
</gene>
<evidence type="ECO:0000256" key="4">
    <source>
        <dbReference type="ARBA" id="ARBA00022777"/>
    </source>
</evidence>
<evidence type="ECO:0000256" key="3">
    <source>
        <dbReference type="ARBA" id="ARBA00022741"/>
    </source>
</evidence>
<keyword evidence="8" id="KW-1185">Reference proteome</keyword>
<organism evidence="7 8">
    <name type="scientific">Coccomyxa subellipsoidea</name>
    <dbReference type="NCBI Taxonomy" id="248742"/>
    <lineage>
        <taxon>Eukaryota</taxon>
        <taxon>Viridiplantae</taxon>
        <taxon>Chlorophyta</taxon>
        <taxon>core chlorophytes</taxon>
        <taxon>Trebouxiophyceae</taxon>
        <taxon>Trebouxiophyceae incertae sedis</taxon>
        <taxon>Coccomyxaceae</taxon>
        <taxon>Coccomyxa</taxon>
    </lineage>
</organism>
<dbReference type="SUPFAM" id="SSF56112">
    <property type="entry name" value="Protein kinase-like (PK-like)"/>
    <property type="match status" value="1"/>
</dbReference>
<keyword evidence="3" id="KW-0547">Nucleotide-binding</keyword>
<name>A0ABR2YRW1_9CHLO</name>
<protein>
    <recommendedName>
        <fullName evidence="6">Protein kinase domain-containing protein</fullName>
    </recommendedName>
</protein>
<dbReference type="Pfam" id="PF00069">
    <property type="entry name" value="Pkinase"/>
    <property type="match status" value="1"/>
</dbReference>
<dbReference type="PANTHER" id="PTHR24346">
    <property type="entry name" value="MAP/MICROTUBULE AFFINITY-REGULATING KINASE"/>
    <property type="match status" value="1"/>
</dbReference>
<dbReference type="Proteomes" id="UP001491310">
    <property type="component" value="Unassembled WGS sequence"/>
</dbReference>
<dbReference type="PANTHER" id="PTHR24346:SF82">
    <property type="entry name" value="KP78A-RELATED"/>
    <property type="match status" value="1"/>
</dbReference>
<reference evidence="7 8" key="1">
    <citation type="journal article" date="2024" name="Nat. Commun.">
        <title>Phylogenomics reveals the evolutionary origins of lichenization in chlorophyte algae.</title>
        <authorList>
            <person name="Puginier C."/>
            <person name="Libourel C."/>
            <person name="Otte J."/>
            <person name="Skaloud P."/>
            <person name="Haon M."/>
            <person name="Grisel S."/>
            <person name="Petersen M."/>
            <person name="Berrin J.G."/>
            <person name="Delaux P.M."/>
            <person name="Dal Grande F."/>
            <person name="Keller J."/>
        </authorList>
    </citation>
    <scope>NUCLEOTIDE SEQUENCE [LARGE SCALE GENOMIC DNA]</scope>
    <source>
        <strain evidence="7 8">SAG 216-7</strain>
    </source>
</reference>
<dbReference type="EMBL" id="JALJOT010000006">
    <property type="protein sequence ID" value="KAK9909598.1"/>
    <property type="molecule type" value="Genomic_DNA"/>
</dbReference>
<proteinExistence type="predicted"/>
<comment type="caution">
    <text evidence="7">The sequence shown here is derived from an EMBL/GenBank/DDBJ whole genome shotgun (WGS) entry which is preliminary data.</text>
</comment>
<evidence type="ECO:0000256" key="5">
    <source>
        <dbReference type="ARBA" id="ARBA00022840"/>
    </source>
</evidence>
<evidence type="ECO:0000313" key="8">
    <source>
        <dbReference type="Proteomes" id="UP001491310"/>
    </source>
</evidence>
<evidence type="ECO:0000313" key="7">
    <source>
        <dbReference type="EMBL" id="KAK9909598.1"/>
    </source>
</evidence>
<dbReference type="Gene3D" id="1.10.510.10">
    <property type="entry name" value="Transferase(Phosphotransferase) domain 1"/>
    <property type="match status" value="1"/>
</dbReference>
<evidence type="ECO:0000259" key="6">
    <source>
        <dbReference type="PROSITE" id="PS50011"/>
    </source>
</evidence>
<accession>A0ABR2YRW1</accession>
<dbReference type="PROSITE" id="PS50011">
    <property type="entry name" value="PROTEIN_KINASE_DOM"/>
    <property type="match status" value="1"/>
</dbReference>
<keyword evidence="4" id="KW-0418">Kinase</keyword>
<keyword evidence="5" id="KW-0067">ATP-binding</keyword>
<evidence type="ECO:0000256" key="2">
    <source>
        <dbReference type="ARBA" id="ARBA00022679"/>
    </source>
</evidence>